<evidence type="ECO:0000313" key="6">
    <source>
        <dbReference type="Proteomes" id="UP001589894"/>
    </source>
</evidence>
<dbReference type="Pfam" id="PF00196">
    <property type="entry name" value="GerE"/>
    <property type="match status" value="1"/>
</dbReference>
<feature type="domain" description="Response regulatory" evidence="4">
    <location>
        <begin position="3"/>
        <end position="118"/>
    </location>
</feature>
<gene>
    <name evidence="5" type="ORF">ACFFHU_02335</name>
</gene>
<dbReference type="EMBL" id="JBHLUE010000002">
    <property type="protein sequence ID" value="MFC0563012.1"/>
    <property type="molecule type" value="Genomic_DNA"/>
</dbReference>
<dbReference type="PROSITE" id="PS50043">
    <property type="entry name" value="HTH_LUXR_2"/>
    <property type="match status" value="1"/>
</dbReference>
<dbReference type="RefSeq" id="WP_377335166.1">
    <property type="nucleotide sequence ID" value="NZ_JBHLUE010000002.1"/>
</dbReference>
<sequence length="206" mass="22042">MPTVFAIHTRPGTHLVVRRAVATLPGTELAGRSTSAVEAERVFDTLAPDAVTMDVRLPDGDGIELALRLRARRPELCVVLFSPPDTRLLRRAVSAGITTHVTPPVEVAEAAAAIGVCLSGGASFGTRSLARLLREAAEPGKVELSPREREVGRLLAAGLSPAEMAEVMHVSESTVKTYLARARAKIGLPAEPFRRRMPPPRQGPQH</sequence>
<dbReference type="SUPFAM" id="SSF52172">
    <property type="entry name" value="CheY-like"/>
    <property type="match status" value="1"/>
</dbReference>
<dbReference type="Proteomes" id="UP001589894">
    <property type="component" value="Unassembled WGS sequence"/>
</dbReference>
<keyword evidence="6" id="KW-1185">Reference proteome</keyword>
<dbReference type="SUPFAM" id="SSF46894">
    <property type="entry name" value="C-terminal effector domain of the bipartite response regulators"/>
    <property type="match status" value="1"/>
</dbReference>
<feature type="modified residue" description="4-aspartylphosphate" evidence="2">
    <location>
        <position position="54"/>
    </location>
</feature>
<dbReference type="SMART" id="SM00448">
    <property type="entry name" value="REC"/>
    <property type="match status" value="1"/>
</dbReference>
<proteinExistence type="predicted"/>
<evidence type="ECO:0000256" key="1">
    <source>
        <dbReference type="ARBA" id="ARBA00023125"/>
    </source>
</evidence>
<dbReference type="InterPro" id="IPR011006">
    <property type="entry name" value="CheY-like_superfamily"/>
</dbReference>
<dbReference type="InterPro" id="IPR001789">
    <property type="entry name" value="Sig_transdc_resp-reg_receiver"/>
</dbReference>
<protein>
    <submittedName>
        <fullName evidence="5">LuxR C-terminal-related transcriptional regulator</fullName>
    </submittedName>
</protein>
<evidence type="ECO:0000259" key="4">
    <source>
        <dbReference type="PROSITE" id="PS50110"/>
    </source>
</evidence>
<dbReference type="Gene3D" id="3.40.50.2300">
    <property type="match status" value="1"/>
</dbReference>
<dbReference type="InterPro" id="IPR000792">
    <property type="entry name" value="Tscrpt_reg_LuxR_C"/>
</dbReference>
<keyword evidence="2" id="KW-0597">Phosphoprotein</keyword>
<dbReference type="PROSITE" id="PS50110">
    <property type="entry name" value="RESPONSE_REGULATORY"/>
    <property type="match status" value="1"/>
</dbReference>
<accession>A0ABV6NQF8</accession>
<dbReference type="CDD" id="cd06170">
    <property type="entry name" value="LuxR_C_like"/>
    <property type="match status" value="1"/>
</dbReference>
<dbReference type="Pfam" id="PF00072">
    <property type="entry name" value="Response_reg"/>
    <property type="match status" value="1"/>
</dbReference>
<dbReference type="InterPro" id="IPR039420">
    <property type="entry name" value="WalR-like"/>
</dbReference>
<dbReference type="SMART" id="SM00421">
    <property type="entry name" value="HTH_LUXR"/>
    <property type="match status" value="1"/>
</dbReference>
<comment type="caution">
    <text evidence="5">The sequence shown here is derived from an EMBL/GenBank/DDBJ whole genome shotgun (WGS) entry which is preliminary data.</text>
</comment>
<dbReference type="PRINTS" id="PR00038">
    <property type="entry name" value="HTHLUXR"/>
</dbReference>
<evidence type="ECO:0000256" key="2">
    <source>
        <dbReference type="PROSITE-ProRule" id="PRU00169"/>
    </source>
</evidence>
<evidence type="ECO:0000313" key="5">
    <source>
        <dbReference type="EMBL" id="MFC0563012.1"/>
    </source>
</evidence>
<dbReference type="InterPro" id="IPR016032">
    <property type="entry name" value="Sig_transdc_resp-reg_C-effctor"/>
</dbReference>
<name>A0ABV6NQF8_9ACTN</name>
<feature type="domain" description="HTH luxR-type" evidence="3">
    <location>
        <begin position="137"/>
        <end position="196"/>
    </location>
</feature>
<evidence type="ECO:0000259" key="3">
    <source>
        <dbReference type="PROSITE" id="PS50043"/>
    </source>
</evidence>
<dbReference type="PANTHER" id="PTHR43214">
    <property type="entry name" value="TWO-COMPONENT RESPONSE REGULATOR"/>
    <property type="match status" value="1"/>
</dbReference>
<keyword evidence="1" id="KW-0238">DNA-binding</keyword>
<organism evidence="5 6">
    <name type="scientific">Plantactinospora siamensis</name>
    <dbReference type="NCBI Taxonomy" id="555372"/>
    <lineage>
        <taxon>Bacteria</taxon>
        <taxon>Bacillati</taxon>
        <taxon>Actinomycetota</taxon>
        <taxon>Actinomycetes</taxon>
        <taxon>Micromonosporales</taxon>
        <taxon>Micromonosporaceae</taxon>
        <taxon>Plantactinospora</taxon>
    </lineage>
</organism>
<reference evidence="5 6" key="1">
    <citation type="submission" date="2024-09" db="EMBL/GenBank/DDBJ databases">
        <authorList>
            <person name="Sun Q."/>
            <person name="Mori K."/>
        </authorList>
    </citation>
    <scope>NUCLEOTIDE SEQUENCE [LARGE SCALE GENOMIC DNA]</scope>
    <source>
        <strain evidence="5 6">TBRC 2205</strain>
    </source>
</reference>